<dbReference type="RefSeq" id="WP_016542275.1">
    <property type="nucleotide sequence ID" value="NZ_ASQH01000016.1"/>
</dbReference>
<evidence type="ECO:0000313" key="1">
    <source>
        <dbReference type="EMBL" id="EPF72085.1"/>
    </source>
</evidence>
<accession>A0A829HC72</accession>
<dbReference type="AlphaFoldDB" id="A0A829HC72"/>
<dbReference type="PROSITE" id="PS51257">
    <property type="entry name" value="PROKAR_LIPOPROTEIN"/>
    <property type="match status" value="1"/>
</dbReference>
<protein>
    <recommendedName>
        <fullName evidence="3">Lipoprotein</fullName>
    </recommendedName>
</protein>
<evidence type="ECO:0008006" key="3">
    <source>
        <dbReference type="Google" id="ProtNLM"/>
    </source>
</evidence>
<comment type="caution">
    <text evidence="1">The sequence shown here is derived from an EMBL/GenBank/DDBJ whole genome shotgun (WGS) entry which is preliminary data.</text>
</comment>
<keyword evidence="2" id="KW-1185">Reference proteome</keyword>
<gene>
    <name evidence="1" type="ORF">F957_03797</name>
</gene>
<organism evidence="1 2">
    <name type="scientific">Acinetobacter gyllenbergii CIP 110306 = MTCC 11365</name>
    <dbReference type="NCBI Taxonomy" id="1217657"/>
    <lineage>
        <taxon>Bacteria</taxon>
        <taxon>Pseudomonadati</taxon>
        <taxon>Pseudomonadota</taxon>
        <taxon>Gammaproteobacteria</taxon>
        <taxon>Moraxellales</taxon>
        <taxon>Moraxellaceae</taxon>
        <taxon>Acinetobacter</taxon>
    </lineage>
</organism>
<dbReference type="EMBL" id="ATGG01000050">
    <property type="protein sequence ID" value="EPF72085.1"/>
    <property type="molecule type" value="Genomic_DNA"/>
</dbReference>
<dbReference type="Proteomes" id="UP000014523">
    <property type="component" value="Unassembled WGS sequence"/>
</dbReference>
<proteinExistence type="predicted"/>
<evidence type="ECO:0000313" key="2">
    <source>
        <dbReference type="Proteomes" id="UP000014523"/>
    </source>
</evidence>
<reference evidence="1 2" key="1">
    <citation type="submission" date="2013-06" db="EMBL/GenBank/DDBJ databases">
        <title>The Genome Sequence of Acinetobacter gyllenbergii CIP 110306.</title>
        <authorList>
            <consortium name="The Broad Institute Genome Sequencing Platform"/>
            <consortium name="The Broad Institute Genome Sequencing Center for Infectious Disease"/>
            <person name="Cerqueira G."/>
            <person name="Feldgarden M."/>
            <person name="Courvalin P."/>
            <person name="Perichon B."/>
            <person name="Grillot-Courvalin C."/>
            <person name="Clermont D."/>
            <person name="Rocha E."/>
            <person name="Yoon E.-J."/>
            <person name="Nemec A."/>
            <person name="Young S.K."/>
            <person name="Zeng Q."/>
            <person name="Gargeya S."/>
            <person name="Fitzgerald M."/>
            <person name="Abouelleil A."/>
            <person name="Alvarado L."/>
            <person name="Berlin A.M."/>
            <person name="Chapman S.B."/>
            <person name="Dewar J."/>
            <person name="Goldberg J."/>
            <person name="Griggs A."/>
            <person name="Gujja S."/>
            <person name="Hansen M."/>
            <person name="Howarth C."/>
            <person name="Imamovic A."/>
            <person name="Larimer J."/>
            <person name="McCowan C."/>
            <person name="Murphy C."/>
            <person name="Pearson M."/>
            <person name="Priest M."/>
            <person name="Roberts A."/>
            <person name="Saif S."/>
            <person name="Shea T."/>
            <person name="Sykes S."/>
            <person name="Wortman J."/>
            <person name="Nusbaum C."/>
            <person name="Birren B."/>
        </authorList>
    </citation>
    <scope>NUCLEOTIDE SEQUENCE [LARGE SCALE GENOMIC DNA]</scope>
    <source>
        <strain evidence="1 2">CIP 110306</strain>
    </source>
</reference>
<name>A0A829HC72_9GAMM</name>
<sequence length="163" mass="18704">MNKKIIFLLCFILAACNAKEETKFVDNNYSLNNLLSEFKNMNIGQDHTKLEKEGLVKQVDDTEIIDNCLYAETKDENIDYLVFDNKISTASYQKSEFMGLPVADLKSKVKDLSLVKSAYDDNTYYLQHQFDNNNGVKFYIVESKVAEVTYGTLDKLKYQEGCS</sequence>